<reference evidence="7 8" key="2">
    <citation type="journal article" date="2016" name="Appl. Microbiol. Biotechnol.">
        <title>Mutations improving production and secretion of extracellular lipase by Burkholderia glumae PG1.</title>
        <authorList>
            <person name="Knapp A."/>
            <person name="Voget S."/>
            <person name="Gao R."/>
            <person name="Zaburannyi N."/>
            <person name="Krysciak D."/>
            <person name="Breuer M."/>
            <person name="Hauer B."/>
            <person name="Streit W.R."/>
            <person name="Muller R."/>
            <person name="Daniel R."/>
            <person name="Jaeger K.E."/>
        </authorList>
    </citation>
    <scope>NUCLEOTIDE SEQUENCE [LARGE SCALE GENOMIC DNA]</scope>
    <source>
        <strain evidence="7 8">PG1</strain>
    </source>
</reference>
<dbReference type="PANTHER" id="PTHR39322:SF1">
    <property type="entry name" value="ISOVALERYL-HOMOSERINE LACTONE SYNTHASE"/>
    <property type="match status" value="1"/>
</dbReference>
<evidence type="ECO:0000313" key="8">
    <source>
        <dbReference type="Proteomes" id="UP000031838"/>
    </source>
</evidence>
<dbReference type="GO" id="GO:0009372">
    <property type="term" value="P:quorum sensing"/>
    <property type="evidence" value="ECO:0007669"/>
    <property type="project" value="UniProtKB-UniRule"/>
</dbReference>
<dbReference type="RefSeq" id="WP_052498251.1">
    <property type="nucleotide sequence ID" value="NZ_CP002580.1"/>
</dbReference>
<evidence type="ECO:0000256" key="3">
    <source>
        <dbReference type="ARBA" id="ARBA00022691"/>
    </source>
</evidence>
<protein>
    <recommendedName>
        <fullName evidence="6">Acyl-homoserine-lactone synthase</fullName>
        <ecNumber evidence="6">2.3.1.184</ecNumber>
    </recommendedName>
    <alternativeName>
        <fullName evidence="6">Autoinducer synthesis protein</fullName>
    </alternativeName>
</protein>
<dbReference type="GO" id="GO:0007165">
    <property type="term" value="P:signal transduction"/>
    <property type="evidence" value="ECO:0007669"/>
    <property type="project" value="TreeGrafter"/>
</dbReference>
<dbReference type="PANTHER" id="PTHR39322">
    <property type="entry name" value="ACYL-HOMOSERINE-LACTONE SYNTHASE"/>
    <property type="match status" value="1"/>
</dbReference>
<comment type="catalytic activity">
    <reaction evidence="6">
        <text>a fatty acyl-[ACP] + S-adenosyl-L-methionine = an N-acyl-L-homoserine lactone + S-methyl-5'-thioadenosine + holo-[ACP] + H(+)</text>
        <dbReference type="Rhea" id="RHEA:10096"/>
        <dbReference type="Rhea" id="RHEA-COMP:9685"/>
        <dbReference type="Rhea" id="RHEA-COMP:14125"/>
        <dbReference type="ChEBI" id="CHEBI:15378"/>
        <dbReference type="ChEBI" id="CHEBI:17509"/>
        <dbReference type="ChEBI" id="CHEBI:55474"/>
        <dbReference type="ChEBI" id="CHEBI:59789"/>
        <dbReference type="ChEBI" id="CHEBI:64479"/>
        <dbReference type="ChEBI" id="CHEBI:138651"/>
        <dbReference type="EC" id="2.3.1.184"/>
    </reaction>
</comment>
<sequence>MKAVSGSRASFEPALLAQLGRFRHGVFVKHLKWDLPMVSANDEFEWDEFDRADAVYVVLRSRDGDVRACARLLATTAPCLMHKLLPDAQPEAPDPRVWELSRVAVAQRAAAEAGDGRDAMQTLLAAVIEAARARGISRLIGVAAPAMMRLYRKKGFRLVPEGKAFVLAGESLMRFSLYVFDGRAAERARLAG</sequence>
<dbReference type="SUPFAM" id="SSF55729">
    <property type="entry name" value="Acyl-CoA N-acyltransferases (Nat)"/>
    <property type="match status" value="1"/>
</dbReference>
<dbReference type="PROSITE" id="PS51187">
    <property type="entry name" value="AUTOINDUCER_SYNTH_2"/>
    <property type="match status" value="1"/>
</dbReference>
<dbReference type="InterPro" id="IPR001690">
    <property type="entry name" value="Autoind_synthase"/>
</dbReference>
<dbReference type="Gene3D" id="3.40.630.30">
    <property type="match status" value="1"/>
</dbReference>
<dbReference type="Pfam" id="PF00765">
    <property type="entry name" value="Autoind_synth"/>
    <property type="match status" value="1"/>
</dbReference>
<dbReference type="AlphaFoldDB" id="A0A0B6RWB7"/>
<accession>A0A0B6RWB7</accession>
<keyword evidence="4 5" id="KW-0071">Autoinducer synthesis</keyword>
<evidence type="ECO:0000256" key="5">
    <source>
        <dbReference type="PROSITE-ProRule" id="PRU00533"/>
    </source>
</evidence>
<dbReference type="InterPro" id="IPR016181">
    <property type="entry name" value="Acyl_CoA_acyltransferase"/>
</dbReference>
<evidence type="ECO:0000313" key="7">
    <source>
        <dbReference type="EMBL" id="AJK45325.1"/>
    </source>
</evidence>
<keyword evidence="2 6" id="KW-0808">Transferase</keyword>
<evidence type="ECO:0000256" key="1">
    <source>
        <dbReference type="ARBA" id="ARBA00022654"/>
    </source>
</evidence>
<name>A0A0B6RWB7_BURPL</name>
<dbReference type="GO" id="GO:0061579">
    <property type="term" value="F:N-acyl homoserine lactone synthase activity"/>
    <property type="evidence" value="ECO:0007669"/>
    <property type="project" value="UniProtKB-UniRule"/>
</dbReference>
<dbReference type="EMBL" id="CP002580">
    <property type="protein sequence ID" value="AJK45325.1"/>
    <property type="molecule type" value="Genomic_DNA"/>
</dbReference>
<evidence type="ECO:0000256" key="6">
    <source>
        <dbReference type="RuleBase" id="RU361135"/>
    </source>
</evidence>
<dbReference type="EC" id="2.3.1.184" evidence="6"/>
<organism evidence="7 8">
    <name type="scientific">Burkholderia plantarii</name>
    <dbReference type="NCBI Taxonomy" id="41899"/>
    <lineage>
        <taxon>Bacteria</taxon>
        <taxon>Pseudomonadati</taxon>
        <taxon>Pseudomonadota</taxon>
        <taxon>Betaproteobacteria</taxon>
        <taxon>Burkholderiales</taxon>
        <taxon>Burkholderiaceae</taxon>
        <taxon>Burkholderia</taxon>
    </lineage>
</organism>
<dbReference type="KEGG" id="bgp:BGL_1c07910"/>
<proteinExistence type="inferred from homology"/>
<gene>
    <name evidence="7" type="primary">bpsI</name>
    <name evidence="7" type="ORF">BGL_1c07910</name>
</gene>
<dbReference type="Proteomes" id="UP000031838">
    <property type="component" value="Chromosome 1"/>
</dbReference>
<evidence type="ECO:0000256" key="2">
    <source>
        <dbReference type="ARBA" id="ARBA00022679"/>
    </source>
</evidence>
<dbReference type="PRINTS" id="PR01549">
    <property type="entry name" value="AUTOINDCRSYN"/>
</dbReference>
<comment type="similarity">
    <text evidence="5 6">Belongs to the autoinducer synthase family.</text>
</comment>
<reference evidence="8" key="1">
    <citation type="submission" date="2011-03" db="EMBL/GenBank/DDBJ databases">
        <authorList>
            <person name="Voget S."/>
            <person name="Streit W.R."/>
            <person name="Jaeger K.E."/>
            <person name="Daniel R."/>
        </authorList>
    </citation>
    <scope>NUCLEOTIDE SEQUENCE [LARGE SCALE GENOMIC DNA]</scope>
    <source>
        <strain evidence="8">PG1</strain>
    </source>
</reference>
<dbReference type="HOGENOM" id="CLU_085711_3_0_4"/>
<evidence type="ECO:0000256" key="4">
    <source>
        <dbReference type="ARBA" id="ARBA00022929"/>
    </source>
</evidence>
<keyword evidence="8" id="KW-1185">Reference proteome</keyword>
<keyword evidence="1 5" id="KW-0673">Quorum sensing</keyword>
<keyword evidence="3 6" id="KW-0949">S-adenosyl-L-methionine</keyword>